<evidence type="ECO:0000313" key="1">
    <source>
        <dbReference type="EMBL" id="RPB28962.1"/>
    </source>
</evidence>
<dbReference type="InParanoid" id="A0A3N4M883"/>
<organism evidence="1 2">
    <name type="scientific">Terfezia boudieri ATCC MYA-4762</name>
    <dbReference type="NCBI Taxonomy" id="1051890"/>
    <lineage>
        <taxon>Eukaryota</taxon>
        <taxon>Fungi</taxon>
        <taxon>Dikarya</taxon>
        <taxon>Ascomycota</taxon>
        <taxon>Pezizomycotina</taxon>
        <taxon>Pezizomycetes</taxon>
        <taxon>Pezizales</taxon>
        <taxon>Pezizaceae</taxon>
        <taxon>Terfezia</taxon>
    </lineage>
</organism>
<dbReference type="EMBL" id="ML121528">
    <property type="protein sequence ID" value="RPB28962.1"/>
    <property type="molecule type" value="Genomic_DNA"/>
</dbReference>
<dbReference type="Proteomes" id="UP000267821">
    <property type="component" value="Unassembled WGS sequence"/>
</dbReference>
<dbReference type="AlphaFoldDB" id="A0A3N4M883"/>
<sequence length="121" mass="13531">MFDIVTREQAVILRSLGEALIVIQQQTGITPRHIRNLYNEAQTRGWDPGTPLTLKHVKDKARSGRPKKVTAVVEQAVVDAVIKDRYGREKTTAQLALEFNISADSVLRILHKECLVSSVGR</sequence>
<proteinExistence type="predicted"/>
<accession>A0A3N4M883</accession>
<name>A0A3N4M883_9PEZI</name>
<reference evidence="1 2" key="1">
    <citation type="journal article" date="2018" name="Nat. Ecol. Evol.">
        <title>Pezizomycetes genomes reveal the molecular basis of ectomycorrhizal truffle lifestyle.</title>
        <authorList>
            <person name="Murat C."/>
            <person name="Payen T."/>
            <person name="Noel B."/>
            <person name="Kuo A."/>
            <person name="Morin E."/>
            <person name="Chen J."/>
            <person name="Kohler A."/>
            <person name="Krizsan K."/>
            <person name="Balestrini R."/>
            <person name="Da Silva C."/>
            <person name="Montanini B."/>
            <person name="Hainaut M."/>
            <person name="Levati E."/>
            <person name="Barry K.W."/>
            <person name="Belfiori B."/>
            <person name="Cichocki N."/>
            <person name="Clum A."/>
            <person name="Dockter R.B."/>
            <person name="Fauchery L."/>
            <person name="Guy J."/>
            <person name="Iotti M."/>
            <person name="Le Tacon F."/>
            <person name="Lindquist E.A."/>
            <person name="Lipzen A."/>
            <person name="Malagnac F."/>
            <person name="Mello A."/>
            <person name="Molinier V."/>
            <person name="Miyauchi S."/>
            <person name="Poulain J."/>
            <person name="Riccioni C."/>
            <person name="Rubini A."/>
            <person name="Sitrit Y."/>
            <person name="Splivallo R."/>
            <person name="Traeger S."/>
            <person name="Wang M."/>
            <person name="Zifcakova L."/>
            <person name="Wipf D."/>
            <person name="Zambonelli A."/>
            <person name="Paolocci F."/>
            <person name="Nowrousian M."/>
            <person name="Ottonello S."/>
            <person name="Baldrian P."/>
            <person name="Spatafora J.W."/>
            <person name="Henrissat B."/>
            <person name="Nagy L.G."/>
            <person name="Aury J.M."/>
            <person name="Wincker P."/>
            <person name="Grigoriev I.V."/>
            <person name="Bonfante P."/>
            <person name="Martin F.M."/>
        </authorList>
    </citation>
    <scope>NUCLEOTIDE SEQUENCE [LARGE SCALE GENOMIC DNA]</scope>
    <source>
        <strain evidence="1 2">ATCC MYA-4762</strain>
    </source>
</reference>
<dbReference type="STRING" id="1051890.A0A3N4M883"/>
<dbReference type="OrthoDB" id="4156902at2759"/>
<evidence type="ECO:0000313" key="2">
    <source>
        <dbReference type="Proteomes" id="UP000267821"/>
    </source>
</evidence>
<keyword evidence="2" id="KW-1185">Reference proteome</keyword>
<gene>
    <name evidence="1" type="ORF">L211DRAFT_864606</name>
</gene>
<protein>
    <submittedName>
        <fullName evidence="1">Uncharacterized protein</fullName>
    </submittedName>
</protein>